<dbReference type="AlphaFoldDB" id="A0A2T5C4E6"/>
<protein>
    <submittedName>
        <fullName evidence="1">HEAT repeat protein</fullName>
    </submittedName>
</protein>
<comment type="caution">
    <text evidence="1">The sequence shown here is derived from an EMBL/GenBank/DDBJ whole genome shotgun (WGS) entry which is preliminary data.</text>
</comment>
<dbReference type="Pfam" id="PF13646">
    <property type="entry name" value="HEAT_2"/>
    <property type="match status" value="1"/>
</dbReference>
<dbReference type="RefSeq" id="WP_107821542.1">
    <property type="nucleotide sequence ID" value="NZ_OY782574.1"/>
</dbReference>
<accession>A0A2T5C4E6</accession>
<proteinExistence type="predicted"/>
<dbReference type="EMBL" id="QAAD01000004">
    <property type="protein sequence ID" value="PTN09648.1"/>
    <property type="molecule type" value="Genomic_DNA"/>
</dbReference>
<evidence type="ECO:0000313" key="2">
    <source>
        <dbReference type="Proteomes" id="UP000243525"/>
    </source>
</evidence>
<reference evidence="1 2" key="1">
    <citation type="submission" date="2018-04" db="EMBL/GenBank/DDBJ databases">
        <title>Genomic Encyclopedia of Archaeal and Bacterial Type Strains, Phase II (KMG-II): from individual species to whole genera.</title>
        <authorList>
            <person name="Goeker M."/>
        </authorList>
    </citation>
    <scope>NUCLEOTIDE SEQUENCE [LARGE SCALE GENOMIC DNA]</scope>
    <source>
        <strain evidence="1 2">DSM 28823</strain>
    </source>
</reference>
<gene>
    <name evidence="1" type="ORF">C8N47_104195</name>
</gene>
<dbReference type="OrthoDB" id="1121286at2"/>
<evidence type="ECO:0000313" key="1">
    <source>
        <dbReference type="EMBL" id="PTN09648.1"/>
    </source>
</evidence>
<dbReference type="InterPro" id="IPR016024">
    <property type="entry name" value="ARM-type_fold"/>
</dbReference>
<dbReference type="Gene3D" id="1.25.10.10">
    <property type="entry name" value="Leucine-rich Repeat Variant"/>
    <property type="match status" value="1"/>
</dbReference>
<sequence length="182" mass="20657">MSAEQPKKINTDTIHDLQSGNAELVNQTIEQLSESGNSAYLPFLFELLHSTTNEEIKRRIARLLAELKHSDAIPLIIEAIQNKTYDQELQYLVSACWENGLDYIDHLPLFVDLMIEQDFLIALEAHTVITNMTGKIAMVTCEQQIQKIEAALPTVSDDKRAMLEEVIEFLKVLEQGIEPQSF</sequence>
<dbReference type="Proteomes" id="UP000243525">
    <property type="component" value="Unassembled WGS sequence"/>
</dbReference>
<dbReference type="SUPFAM" id="SSF48371">
    <property type="entry name" value="ARM repeat"/>
    <property type="match status" value="1"/>
</dbReference>
<keyword evidence="2" id="KW-1185">Reference proteome</keyword>
<name>A0A2T5C4E6_9BACT</name>
<organism evidence="1 2">
    <name type="scientific">Mangrovibacterium marinum</name>
    <dbReference type="NCBI Taxonomy" id="1639118"/>
    <lineage>
        <taxon>Bacteria</taxon>
        <taxon>Pseudomonadati</taxon>
        <taxon>Bacteroidota</taxon>
        <taxon>Bacteroidia</taxon>
        <taxon>Marinilabiliales</taxon>
        <taxon>Prolixibacteraceae</taxon>
        <taxon>Mangrovibacterium</taxon>
    </lineage>
</organism>
<dbReference type="InterPro" id="IPR011989">
    <property type="entry name" value="ARM-like"/>
</dbReference>